<dbReference type="Proteomes" id="UP001232156">
    <property type="component" value="Unassembled WGS sequence"/>
</dbReference>
<dbReference type="InterPro" id="IPR011042">
    <property type="entry name" value="6-blade_b-propeller_TolB-like"/>
</dbReference>
<dbReference type="Pfam" id="PF08450">
    <property type="entry name" value="SGL"/>
    <property type="match status" value="1"/>
</dbReference>
<dbReference type="RefSeq" id="WP_165276592.1">
    <property type="nucleotide sequence ID" value="NZ_JAUZQE010000012.1"/>
</dbReference>
<evidence type="ECO:0000313" key="3">
    <source>
        <dbReference type="Proteomes" id="UP001232156"/>
    </source>
</evidence>
<comment type="caution">
    <text evidence="2">The sequence shown here is derived from an EMBL/GenBank/DDBJ whole genome shotgun (WGS) entry which is preliminary data.</text>
</comment>
<dbReference type="InterPro" id="IPR051262">
    <property type="entry name" value="SMP-30/CGR1_Lactonase"/>
</dbReference>
<dbReference type="Gene3D" id="2.120.10.30">
    <property type="entry name" value="TolB, C-terminal domain"/>
    <property type="match status" value="1"/>
</dbReference>
<dbReference type="PANTHER" id="PTHR47572:SF5">
    <property type="entry name" value="BLR2277 PROTEIN"/>
    <property type="match status" value="1"/>
</dbReference>
<feature type="domain" description="SMP-30/Gluconolactonase/LRE-like region" evidence="1">
    <location>
        <begin position="44"/>
        <end position="281"/>
    </location>
</feature>
<dbReference type="InterPro" id="IPR013658">
    <property type="entry name" value="SGL"/>
</dbReference>
<reference evidence="2 3" key="1">
    <citation type="submission" date="2023-08" db="EMBL/GenBank/DDBJ databases">
        <title>Alcaligenaceae gen. nov., a novel taxon isolated from the sludge of Yixing Pesticide Factory.</title>
        <authorList>
            <person name="Ruan L."/>
        </authorList>
    </citation>
    <scope>NUCLEOTIDE SEQUENCE [LARGE SCALE GENOMIC DNA]</scope>
    <source>
        <strain evidence="2 3">LG-2</strain>
    </source>
</reference>
<protein>
    <submittedName>
        <fullName evidence="2">SMP-30/gluconolactonase/LRE family protein</fullName>
    </submittedName>
</protein>
<name>A0ABU1D5W4_9BURK</name>
<organism evidence="2 3">
    <name type="scientific">Yanghanlia caeni</name>
    <dbReference type="NCBI Taxonomy" id="3064283"/>
    <lineage>
        <taxon>Bacteria</taxon>
        <taxon>Pseudomonadati</taxon>
        <taxon>Pseudomonadota</taxon>
        <taxon>Betaproteobacteria</taxon>
        <taxon>Burkholderiales</taxon>
        <taxon>Alcaligenaceae</taxon>
        <taxon>Yanghanlia</taxon>
    </lineage>
</organism>
<gene>
    <name evidence="2" type="ORF">Q8947_07110</name>
</gene>
<proteinExistence type="predicted"/>
<keyword evidence="3" id="KW-1185">Reference proteome</keyword>
<evidence type="ECO:0000313" key="2">
    <source>
        <dbReference type="EMBL" id="MDR4125753.1"/>
    </source>
</evidence>
<dbReference type="EMBL" id="JAUZQE010000012">
    <property type="protein sequence ID" value="MDR4125753.1"/>
    <property type="molecule type" value="Genomic_DNA"/>
</dbReference>
<dbReference type="PANTHER" id="PTHR47572">
    <property type="entry name" value="LIPOPROTEIN-RELATED"/>
    <property type="match status" value="1"/>
</dbReference>
<accession>A0ABU1D5W4</accession>
<sequence length="295" mass="32635">MLDQPIELQTEVFAELPEKWRKKDTTAEWLIVQRRGFKTHSFLEGPCFDAAGNLYFTDIPYGRIFKAKPSGEVDLVAEYDGEPNGMKIVEEGVALIADHKLGLVRLNLVTAEVSTYFDRPLLERFKGLNDLHIADNGDIYFTDQGQSGLQDPSGKVYRLSPQGRLDCLLSDIPSPNGIVLDPQQEHVLVAVTRANQVWRLPLLLDGSTSKVGAYINLSGGVGPDGLARDSAGNLAVCHPGLGITWIFSPWGEPLYRIRTCRGRMTTNCAYDPSDESLLYITDSDSGSILRARLPR</sequence>
<evidence type="ECO:0000259" key="1">
    <source>
        <dbReference type="Pfam" id="PF08450"/>
    </source>
</evidence>
<dbReference type="SUPFAM" id="SSF63829">
    <property type="entry name" value="Calcium-dependent phosphotriesterase"/>
    <property type="match status" value="1"/>
</dbReference>